<feature type="domain" description="Integrase DNA-binding" evidence="4">
    <location>
        <begin position="2"/>
        <end position="39"/>
    </location>
</feature>
<reference evidence="5 6" key="1">
    <citation type="submission" date="2016-09" db="EMBL/GenBank/DDBJ databases">
        <title>Draft Genome Sequence of Aeromonas sobria Strain 08005, Isolated from Sick Rana catesbeiana.</title>
        <authorList>
            <person name="Yang Q."/>
        </authorList>
    </citation>
    <scope>NUCLEOTIDE SEQUENCE [LARGE SCALE GENOMIC DNA]</scope>
    <source>
        <strain evidence="5 6">08005</strain>
    </source>
</reference>
<accession>A0A1S2CJM2</accession>
<dbReference type="PANTHER" id="PTHR30629:SF6">
    <property type="entry name" value="PROPHAGE INTEGRASE INTA-RELATED"/>
    <property type="match status" value="1"/>
</dbReference>
<evidence type="ECO:0000256" key="1">
    <source>
        <dbReference type="ARBA" id="ARBA00008857"/>
    </source>
</evidence>
<evidence type="ECO:0000313" key="6">
    <source>
        <dbReference type="Proteomes" id="UP000179934"/>
    </source>
</evidence>
<keyword evidence="2" id="KW-0229">DNA integration</keyword>
<dbReference type="InterPro" id="IPR025166">
    <property type="entry name" value="Integrase_DNA_bind_dom"/>
</dbReference>
<dbReference type="Proteomes" id="UP000179934">
    <property type="component" value="Unassembled WGS sequence"/>
</dbReference>
<proteinExistence type="inferred from homology"/>
<dbReference type="Pfam" id="PF13356">
    <property type="entry name" value="Arm-DNA-bind_3"/>
    <property type="match status" value="1"/>
</dbReference>
<gene>
    <name evidence="5" type="ORF">BJD16_21000</name>
</gene>
<comment type="similarity">
    <text evidence="1">Belongs to the 'phage' integrase family.</text>
</comment>
<evidence type="ECO:0000256" key="2">
    <source>
        <dbReference type="ARBA" id="ARBA00022908"/>
    </source>
</evidence>
<comment type="caution">
    <text evidence="5">The sequence shown here is derived from an EMBL/GenBank/DDBJ whole genome shotgun (WGS) entry which is preliminary data.</text>
</comment>
<evidence type="ECO:0000256" key="3">
    <source>
        <dbReference type="SAM" id="MobiDB-lite"/>
    </source>
</evidence>
<evidence type="ECO:0000259" key="4">
    <source>
        <dbReference type="Pfam" id="PF13356"/>
    </source>
</evidence>
<dbReference type="InterPro" id="IPR050808">
    <property type="entry name" value="Phage_Integrase"/>
</dbReference>
<evidence type="ECO:0000313" key="5">
    <source>
        <dbReference type="EMBL" id="OHY88912.1"/>
    </source>
</evidence>
<protein>
    <recommendedName>
        <fullName evidence="4">Integrase DNA-binding domain-containing protein</fullName>
    </recommendedName>
</protein>
<dbReference type="EMBL" id="MKFU01000058">
    <property type="protein sequence ID" value="OHY88912.1"/>
    <property type="molecule type" value="Genomic_DNA"/>
</dbReference>
<dbReference type="Gene3D" id="3.30.160.390">
    <property type="entry name" value="Integrase, DNA-binding domain"/>
    <property type="match status" value="1"/>
</dbReference>
<dbReference type="AlphaFoldDB" id="A0A1S2CJM2"/>
<dbReference type="STRING" id="646.BJD16_21000"/>
<feature type="region of interest" description="Disordered" evidence="3">
    <location>
        <begin position="16"/>
        <end position="41"/>
    </location>
</feature>
<organism evidence="5 6">
    <name type="scientific">Aeromonas sobria</name>
    <dbReference type="NCBI Taxonomy" id="646"/>
    <lineage>
        <taxon>Bacteria</taxon>
        <taxon>Pseudomonadati</taxon>
        <taxon>Pseudomonadota</taxon>
        <taxon>Gammaproteobacteria</taxon>
        <taxon>Aeromonadales</taxon>
        <taxon>Aeromonadaceae</taxon>
        <taxon>Aeromonas</taxon>
    </lineage>
</organism>
<name>A0A1S2CJM2_AERSO</name>
<sequence length="83" mass="9725">MINFGSWPEMSLADAREKRSEAKTLLQQNIDPQHHRDEQVPTALSLSEHTFEAVAKRWFDVKRPSCQRRPKTDPLWLISPIEK</sequence>
<dbReference type="PANTHER" id="PTHR30629">
    <property type="entry name" value="PROPHAGE INTEGRASE"/>
    <property type="match status" value="1"/>
</dbReference>
<dbReference type="GO" id="GO:0015074">
    <property type="term" value="P:DNA integration"/>
    <property type="evidence" value="ECO:0007669"/>
    <property type="project" value="UniProtKB-KW"/>
</dbReference>
<dbReference type="InterPro" id="IPR038488">
    <property type="entry name" value="Integrase_DNA-bd_sf"/>
</dbReference>